<evidence type="ECO:0000313" key="1">
    <source>
        <dbReference type="EMBL" id="GAA0159528.1"/>
    </source>
</evidence>
<organism evidence="1 2">
    <name type="scientific">Lithospermum erythrorhizon</name>
    <name type="common">Purple gromwell</name>
    <name type="synonym">Lithospermum officinale var. erythrorhizon</name>
    <dbReference type="NCBI Taxonomy" id="34254"/>
    <lineage>
        <taxon>Eukaryota</taxon>
        <taxon>Viridiplantae</taxon>
        <taxon>Streptophyta</taxon>
        <taxon>Embryophyta</taxon>
        <taxon>Tracheophyta</taxon>
        <taxon>Spermatophyta</taxon>
        <taxon>Magnoliopsida</taxon>
        <taxon>eudicotyledons</taxon>
        <taxon>Gunneridae</taxon>
        <taxon>Pentapetalae</taxon>
        <taxon>asterids</taxon>
        <taxon>lamiids</taxon>
        <taxon>Boraginales</taxon>
        <taxon>Boraginaceae</taxon>
        <taxon>Boraginoideae</taxon>
        <taxon>Lithospermeae</taxon>
        <taxon>Lithospermum</taxon>
    </lineage>
</organism>
<sequence>MKDAMEYMKRCDVRQRMQSVPWQPVTEMSPVVSAIPFFMWGIDLVGQFLKPPVKYKDVVVAVDYFSKWVEVATMENCGRFHRGIHMEKHHHPLWYP</sequence>
<evidence type="ECO:0000313" key="2">
    <source>
        <dbReference type="Proteomes" id="UP001454036"/>
    </source>
</evidence>
<accession>A0AAV3QAP0</accession>
<protein>
    <recommendedName>
        <fullName evidence="3">Reverse transcriptase domain-containing protein</fullName>
    </recommendedName>
</protein>
<dbReference type="Proteomes" id="UP001454036">
    <property type="component" value="Unassembled WGS sequence"/>
</dbReference>
<name>A0AAV3QAP0_LITER</name>
<dbReference type="EMBL" id="BAABME010003623">
    <property type="protein sequence ID" value="GAA0159528.1"/>
    <property type="molecule type" value="Genomic_DNA"/>
</dbReference>
<proteinExistence type="predicted"/>
<dbReference type="AlphaFoldDB" id="A0AAV3QAP0"/>
<reference evidence="1 2" key="1">
    <citation type="submission" date="2024-01" db="EMBL/GenBank/DDBJ databases">
        <title>The complete chloroplast genome sequence of Lithospermum erythrorhizon: insights into the phylogenetic relationship among Boraginaceae species and the maternal lineages of purple gromwells.</title>
        <authorList>
            <person name="Okada T."/>
            <person name="Watanabe K."/>
        </authorList>
    </citation>
    <scope>NUCLEOTIDE SEQUENCE [LARGE SCALE GENOMIC DNA]</scope>
</reference>
<gene>
    <name evidence="1" type="ORF">LIER_16282</name>
</gene>
<dbReference type="GO" id="GO:0003676">
    <property type="term" value="F:nucleic acid binding"/>
    <property type="evidence" value="ECO:0007669"/>
    <property type="project" value="InterPro"/>
</dbReference>
<evidence type="ECO:0008006" key="3">
    <source>
        <dbReference type="Google" id="ProtNLM"/>
    </source>
</evidence>
<keyword evidence="2" id="KW-1185">Reference proteome</keyword>
<comment type="caution">
    <text evidence="1">The sequence shown here is derived from an EMBL/GenBank/DDBJ whole genome shotgun (WGS) entry which is preliminary data.</text>
</comment>
<dbReference type="InterPro" id="IPR036397">
    <property type="entry name" value="RNaseH_sf"/>
</dbReference>
<dbReference type="Gene3D" id="3.30.420.10">
    <property type="entry name" value="Ribonuclease H-like superfamily/Ribonuclease H"/>
    <property type="match status" value="1"/>
</dbReference>